<evidence type="ECO:0000256" key="1">
    <source>
        <dbReference type="SAM" id="MobiDB-lite"/>
    </source>
</evidence>
<evidence type="ECO:0000313" key="2">
    <source>
        <dbReference type="EMBL" id="RFM29249.1"/>
    </source>
</evidence>
<comment type="caution">
    <text evidence="2">The sequence shown here is derived from an EMBL/GenBank/DDBJ whole genome shotgun (WGS) entry which is preliminary data.</text>
</comment>
<dbReference type="Proteomes" id="UP000261174">
    <property type="component" value="Unassembled WGS sequence"/>
</dbReference>
<feature type="region of interest" description="Disordered" evidence="1">
    <location>
        <begin position="48"/>
        <end position="70"/>
    </location>
</feature>
<dbReference type="AlphaFoldDB" id="A0A3E1NMU2"/>
<evidence type="ECO:0000313" key="3">
    <source>
        <dbReference type="Proteomes" id="UP000261174"/>
    </source>
</evidence>
<evidence type="ECO:0008006" key="4">
    <source>
        <dbReference type="Google" id="ProtNLM"/>
    </source>
</evidence>
<sequence>MPFHPILSLKEQFFNSHSTRIIGDRAYDSDPPNEKLALKGIELIAPHKNNRVKPATQDGRQLRRYKKMED</sequence>
<protein>
    <recommendedName>
        <fullName evidence="4">Transposase IS4-like domain-containing protein</fullName>
    </recommendedName>
</protein>
<name>A0A3E1NMU2_9BACT</name>
<proteinExistence type="predicted"/>
<reference evidence="2 3" key="1">
    <citation type="submission" date="2018-08" db="EMBL/GenBank/DDBJ databases">
        <title>Chitinophaga sp. K20C18050901, a novel bacterium isolated from forest soil.</title>
        <authorList>
            <person name="Wang C."/>
        </authorList>
    </citation>
    <scope>NUCLEOTIDE SEQUENCE [LARGE SCALE GENOMIC DNA]</scope>
    <source>
        <strain evidence="2 3">K20C18050901</strain>
    </source>
</reference>
<gene>
    <name evidence="2" type="ORF">DXN04_33740</name>
</gene>
<keyword evidence="3" id="KW-1185">Reference proteome</keyword>
<organism evidence="2 3">
    <name type="scientific">Chitinophaga silvisoli</name>
    <dbReference type="NCBI Taxonomy" id="2291814"/>
    <lineage>
        <taxon>Bacteria</taxon>
        <taxon>Pseudomonadati</taxon>
        <taxon>Bacteroidota</taxon>
        <taxon>Chitinophagia</taxon>
        <taxon>Chitinophagales</taxon>
        <taxon>Chitinophagaceae</taxon>
        <taxon>Chitinophaga</taxon>
    </lineage>
</organism>
<accession>A0A3E1NMU2</accession>
<dbReference type="EMBL" id="QTJV01000029">
    <property type="protein sequence ID" value="RFM29249.1"/>
    <property type="molecule type" value="Genomic_DNA"/>
</dbReference>